<proteinExistence type="predicted"/>
<dbReference type="AlphaFoldDB" id="A0AAV9JJ54"/>
<dbReference type="EMBL" id="JAVFHQ010000019">
    <property type="protein sequence ID" value="KAK4545462.1"/>
    <property type="molecule type" value="Genomic_DNA"/>
</dbReference>
<protein>
    <submittedName>
        <fullName evidence="2">Uncharacterized protein</fullName>
    </submittedName>
</protein>
<keyword evidence="3" id="KW-1185">Reference proteome</keyword>
<comment type="caution">
    <text evidence="2">The sequence shown here is derived from an EMBL/GenBank/DDBJ whole genome shotgun (WGS) entry which is preliminary data.</text>
</comment>
<feature type="coiled-coil region" evidence="1">
    <location>
        <begin position="229"/>
        <end position="256"/>
    </location>
</feature>
<dbReference type="Proteomes" id="UP001324427">
    <property type="component" value="Unassembled WGS sequence"/>
</dbReference>
<keyword evidence="1" id="KW-0175">Coiled coil</keyword>
<accession>A0AAV9JJ54</accession>
<name>A0AAV9JJ54_9PEZI</name>
<organism evidence="2 3">
    <name type="scientific">Oleoguttula mirabilis</name>
    <dbReference type="NCBI Taxonomy" id="1507867"/>
    <lineage>
        <taxon>Eukaryota</taxon>
        <taxon>Fungi</taxon>
        <taxon>Dikarya</taxon>
        <taxon>Ascomycota</taxon>
        <taxon>Pezizomycotina</taxon>
        <taxon>Dothideomycetes</taxon>
        <taxon>Dothideomycetidae</taxon>
        <taxon>Mycosphaerellales</taxon>
        <taxon>Teratosphaeriaceae</taxon>
        <taxon>Oleoguttula</taxon>
    </lineage>
</organism>
<sequence>MPPQSSRYCALESARHARAGCEGKVTGLGASLLAAAKEEQRLRDELQWRPRESDDNAELRYECTHLRSTADDATSQMDKTNMRCAAVVKRLKSSSTRSTYYSQHCRQNQQRLAHLDRAIARDSGLADYIKDKEIHGLDNKISALVGHAQACDELEQSVNREVHQLYKNAEIRCEITGFCVYSTSDELIYLGLAIEKLSADVSCTSKSREAEFVAHVQTKEQLSLVRGTVRSLSADKAAYEVKIEELEDDDATREEELVETRTFYDLKRAQELAQFYREMALLMGDLPHQTDRSAVADVIRRGQPKPRQKRSKADDVDVWMIKRRCVRVLESGNVALLRQFLAVEGLEMEDDADSHSATSADITARGAVQ</sequence>
<evidence type="ECO:0000256" key="1">
    <source>
        <dbReference type="SAM" id="Coils"/>
    </source>
</evidence>
<reference evidence="2 3" key="1">
    <citation type="submission" date="2021-11" db="EMBL/GenBank/DDBJ databases">
        <title>Black yeast isolated from Biological Soil Crust.</title>
        <authorList>
            <person name="Kurbessoian T."/>
        </authorList>
    </citation>
    <scope>NUCLEOTIDE SEQUENCE [LARGE SCALE GENOMIC DNA]</scope>
    <source>
        <strain evidence="2 3">CCFEE 5522</strain>
    </source>
</reference>
<evidence type="ECO:0000313" key="3">
    <source>
        <dbReference type="Proteomes" id="UP001324427"/>
    </source>
</evidence>
<gene>
    <name evidence="2" type="ORF">LTR36_002812</name>
</gene>
<evidence type="ECO:0000313" key="2">
    <source>
        <dbReference type="EMBL" id="KAK4545462.1"/>
    </source>
</evidence>